<keyword evidence="1" id="KW-0378">Hydrolase</keyword>
<sequence>MEIRRNNGLGIVSNWGTFPHCQRVPEKKDSRAIVTFVSTGPMCRYAEDLPLLLKVLSNYDKRIKLDEKVCSANLHISKFMVMLE</sequence>
<reference evidence="1" key="1">
    <citation type="submission" date="2020-08" db="EMBL/GenBank/DDBJ databases">
        <title>Multicomponent nature underlies the extraordinary mechanical properties of spider dragline silk.</title>
        <authorList>
            <person name="Kono N."/>
            <person name="Nakamura H."/>
            <person name="Mori M."/>
            <person name="Yoshida Y."/>
            <person name="Ohtoshi R."/>
            <person name="Malay A.D."/>
            <person name="Moran D.A.P."/>
            <person name="Tomita M."/>
            <person name="Numata K."/>
            <person name="Arakawa K."/>
        </authorList>
    </citation>
    <scope>NUCLEOTIDE SEQUENCE</scope>
</reference>
<dbReference type="AlphaFoldDB" id="A0A8X6MBS9"/>
<name>A0A8X6MBS9_NEPPI</name>
<keyword evidence="3" id="KW-1185">Reference proteome</keyword>
<comment type="caution">
    <text evidence="1">The sequence shown here is derived from an EMBL/GenBank/DDBJ whole genome shotgun (WGS) entry which is preliminary data.</text>
</comment>
<evidence type="ECO:0000313" key="2">
    <source>
        <dbReference type="EMBL" id="GFT44174.1"/>
    </source>
</evidence>
<dbReference type="InterPro" id="IPR036928">
    <property type="entry name" value="AS_sf"/>
</dbReference>
<evidence type="ECO:0000313" key="1">
    <source>
        <dbReference type="EMBL" id="GFS39215.1"/>
    </source>
</evidence>
<dbReference type="EMBL" id="BMAW01064239">
    <property type="protein sequence ID" value="GFT44174.1"/>
    <property type="molecule type" value="Genomic_DNA"/>
</dbReference>
<dbReference type="OrthoDB" id="6448181at2759"/>
<evidence type="ECO:0000313" key="3">
    <source>
        <dbReference type="Proteomes" id="UP000887013"/>
    </source>
</evidence>
<accession>A0A8X6MBS9</accession>
<gene>
    <name evidence="1" type="primary">NCL1_36853</name>
    <name evidence="1" type="ORF">NPIL_30821</name>
    <name evidence="2" type="ORF">NPIL_57141</name>
</gene>
<proteinExistence type="predicted"/>
<dbReference type="GO" id="GO:0016787">
    <property type="term" value="F:hydrolase activity"/>
    <property type="evidence" value="ECO:0007669"/>
    <property type="project" value="UniProtKB-KW"/>
</dbReference>
<dbReference type="EMBL" id="BMAW01089320">
    <property type="protein sequence ID" value="GFS39215.1"/>
    <property type="molecule type" value="Genomic_DNA"/>
</dbReference>
<dbReference type="Gene3D" id="3.90.1300.10">
    <property type="entry name" value="Amidase signature (AS) domain"/>
    <property type="match status" value="1"/>
</dbReference>
<protein>
    <submittedName>
        <fullName evidence="1">Fatty-acid amide hydrolase 2</fullName>
    </submittedName>
</protein>
<dbReference type="Proteomes" id="UP000887013">
    <property type="component" value="Unassembled WGS sequence"/>
</dbReference>
<organism evidence="1 3">
    <name type="scientific">Nephila pilipes</name>
    <name type="common">Giant wood spider</name>
    <name type="synonym">Nephila maculata</name>
    <dbReference type="NCBI Taxonomy" id="299642"/>
    <lineage>
        <taxon>Eukaryota</taxon>
        <taxon>Metazoa</taxon>
        <taxon>Ecdysozoa</taxon>
        <taxon>Arthropoda</taxon>
        <taxon>Chelicerata</taxon>
        <taxon>Arachnida</taxon>
        <taxon>Araneae</taxon>
        <taxon>Araneomorphae</taxon>
        <taxon>Entelegynae</taxon>
        <taxon>Araneoidea</taxon>
        <taxon>Nephilidae</taxon>
        <taxon>Nephila</taxon>
    </lineage>
</organism>